<dbReference type="InterPro" id="IPR053151">
    <property type="entry name" value="RNase_H-like"/>
</dbReference>
<keyword evidence="3" id="KW-1185">Reference proteome</keyword>
<dbReference type="AlphaFoldDB" id="A0AAV0QNZ1"/>
<dbReference type="GO" id="GO:0004523">
    <property type="term" value="F:RNA-DNA hybrid ribonuclease activity"/>
    <property type="evidence" value="ECO:0007669"/>
    <property type="project" value="InterPro"/>
</dbReference>
<protein>
    <recommendedName>
        <fullName evidence="1">RNase H type-1 domain-containing protein</fullName>
    </recommendedName>
</protein>
<feature type="domain" description="RNase H type-1" evidence="1">
    <location>
        <begin position="25"/>
        <end position="144"/>
    </location>
</feature>
<gene>
    <name evidence="2" type="ORF">LITE_LOCUS44136</name>
</gene>
<evidence type="ECO:0000259" key="1">
    <source>
        <dbReference type="Pfam" id="PF13456"/>
    </source>
</evidence>
<proteinExistence type="predicted"/>
<dbReference type="CDD" id="cd06222">
    <property type="entry name" value="RNase_H_like"/>
    <property type="match status" value="1"/>
</dbReference>
<dbReference type="Proteomes" id="UP001154282">
    <property type="component" value="Unassembled WGS sequence"/>
</dbReference>
<dbReference type="InterPro" id="IPR012337">
    <property type="entry name" value="RNaseH-like_sf"/>
</dbReference>
<dbReference type="Pfam" id="PF13456">
    <property type="entry name" value="RVT_3"/>
    <property type="match status" value="1"/>
</dbReference>
<dbReference type="EMBL" id="CAMGYJ010000010">
    <property type="protein sequence ID" value="CAI0546870.1"/>
    <property type="molecule type" value="Genomic_DNA"/>
</dbReference>
<name>A0AAV0QNZ1_9ROSI</name>
<dbReference type="SUPFAM" id="SSF53098">
    <property type="entry name" value="Ribonuclease H-like"/>
    <property type="match status" value="1"/>
</dbReference>
<dbReference type="PANTHER" id="PTHR47723:SF13">
    <property type="entry name" value="PUTATIVE-RELATED"/>
    <property type="match status" value="1"/>
</dbReference>
<dbReference type="PANTHER" id="PTHR47723">
    <property type="entry name" value="OS05G0353850 PROTEIN"/>
    <property type="match status" value="1"/>
</dbReference>
<evidence type="ECO:0000313" key="3">
    <source>
        <dbReference type="Proteomes" id="UP001154282"/>
    </source>
</evidence>
<evidence type="ECO:0000313" key="2">
    <source>
        <dbReference type="EMBL" id="CAI0546870.1"/>
    </source>
</evidence>
<dbReference type="Gene3D" id="3.30.420.10">
    <property type="entry name" value="Ribonuclease H-like superfamily/Ribonuclease H"/>
    <property type="match status" value="1"/>
</dbReference>
<dbReference type="GO" id="GO:0003676">
    <property type="term" value="F:nucleic acid binding"/>
    <property type="evidence" value="ECO:0007669"/>
    <property type="project" value="InterPro"/>
</dbReference>
<dbReference type="InterPro" id="IPR036397">
    <property type="entry name" value="RNaseH_sf"/>
</dbReference>
<sequence length="183" mass="20458">MVNATKTSHEIAWKPSREGWIQVQSDGSVLQPSGSAAAGGLLRDHLGRCMGAFTCNLGKCSITRAELKGAAEGLELAWKLGYRNAELNVDSRTALDIIKNRDHTDHCHGLLAKQFSSLLLREWTVEFNHVYRECNFAADFLATKGHCSPFGTHLFDVSDPNFCYWLYHDSMGISRNRLINDMI</sequence>
<comment type="caution">
    <text evidence="2">The sequence shown here is derived from an EMBL/GenBank/DDBJ whole genome shotgun (WGS) entry which is preliminary data.</text>
</comment>
<dbReference type="InterPro" id="IPR044730">
    <property type="entry name" value="RNase_H-like_dom_plant"/>
</dbReference>
<accession>A0AAV0QNZ1</accession>
<organism evidence="2 3">
    <name type="scientific">Linum tenue</name>
    <dbReference type="NCBI Taxonomy" id="586396"/>
    <lineage>
        <taxon>Eukaryota</taxon>
        <taxon>Viridiplantae</taxon>
        <taxon>Streptophyta</taxon>
        <taxon>Embryophyta</taxon>
        <taxon>Tracheophyta</taxon>
        <taxon>Spermatophyta</taxon>
        <taxon>Magnoliopsida</taxon>
        <taxon>eudicotyledons</taxon>
        <taxon>Gunneridae</taxon>
        <taxon>Pentapetalae</taxon>
        <taxon>rosids</taxon>
        <taxon>fabids</taxon>
        <taxon>Malpighiales</taxon>
        <taxon>Linaceae</taxon>
        <taxon>Linum</taxon>
    </lineage>
</organism>
<reference evidence="2" key="1">
    <citation type="submission" date="2022-08" db="EMBL/GenBank/DDBJ databases">
        <authorList>
            <person name="Gutierrez-Valencia J."/>
        </authorList>
    </citation>
    <scope>NUCLEOTIDE SEQUENCE</scope>
</reference>
<dbReference type="InterPro" id="IPR002156">
    <property type="entry name" value="RNaseH_domain"/>
</dbReference>